<protein>
    <submittedName>
        <fullName evidence="2">Uncharacterized protein</fullName>
    </submittedName>
</protein>
<comment type="caution">
    <text evidence="2">The sequence shown here is derived from an EMBL/GenBank/DDBJ whole genome shotgun (WGS) entry which is preliminary data.</text>
</comment>
<reference evidence="2 3" key="1">
    <citation type="submission" date="2020-04" db="EMBL/GenBank/DDBJ databases">
        <title>Hymenobacter polaris sp. nov., isolated from Arctic soil.</title>
        <authorList>
            <person name="Dahal R.H."/>
        </authorList>
    </citation>
    <scope>NUCLEOTIDE SEQUENCE [LARGE SCALE GENOMIC DNA]</scope>
    <source>
        <strain evidence="2 3">RP-2-7</strain>
    </source>
</reference>
<name>A0A7Y0AIS3_9BACT</name>
<evidence type="ECO:0000313" key="3">
    <source>
        <dbReference type="Proteomes" id="UP000559626"/>
    </source>
</evidence>
<dbReference type="RefSeq" id="WP_169533849.1">
    <property type="nucleotide sequence ID" value="NZ_JABBGH010000006.1"/>
</dbReference>
<dbReference type="Proteomes" id="UP000559626">
    <property type="component" value="Unassembled WGS sequence"/>
</dbReference>
<keyword evidence="1" id="KW-1133">Transmembrane helix</keyword>
<evidence type="ECO:0000313" key="2">
    <source>
        <dbReference type="EMBL" id="NML68141.1"/>
    </source>
</evidence>
<dbReference type="EMBL" id="JABBGH010000006">
    <property type="protein sequence ID" value="NML68141.1"/>
    <property type="molecule type" value="Genomic_DNA"/>
</dbReference>
<keyword evidence="3" id="KW-1185">Reference proteome</keyword>
<accession>A0A7Y0AIS3</accession>
<gene>
    <name evidence="2" type="ORF">HHL22_23320</name>
</gene>
<sequence>MSTINIAVYTALLTLVAAGLYVIFRFVQLYREVTRPQVPVSAPAAPFVHPGKKVTTYTFSVIQEVVVPPAPASAPRPAH</sequence>
<keyword evidence="1" id="KW-0812">Transmembrane</keyword>
<organism evidence="2 3">
    <name type="scientific">Hymenobacter polaris</name>
    <dbReference type="NCBI Taxonomy" id="2682546"/>
    <lineage>
        <taxon>Bacteria</taxon>
        <taxon>Pseudomonadati</taxon>
        <taxon>Bacteroidota</taxon>
        <taxon>Cytophagia</taxon>
        <taxon>Cytophagales</taxon>
        <taxon>Hymenobacteraceae</taxon>
        <taxon>Hymenobacter</taxon>
    </lineage>
</organism>
<evidence type="ECO:0000256" key="1">
    <source>
        <dbReference type="SAM" id="Phobius"/>
    </source>
</evidence>
<keyword evidence="1" id="KW-0472">Membrane</keyword>
<feature type="transmembrane region" description="Helical" evidence="1">
    <location>
        <begin position="6"/>
        <end position="27"/>
    </location>
</feature>
<proteinExistence type="predicted"/>
<dbReference type="AlphaFoldDB" id="A0A7Y0AIS3"/>